<dbReference type="KEGG" id="ncs:NCAS_0B02820"/>
<keyword evidence="7" id="KW-1185">Reference proteome</keyword>
<dbReference type="Pfam" id="PF00735">
    <property type="entry name" value="Septin"/>
    <property type="match status" value="1"/>
</dbReference>
<dbReference type="PIRSF" id="PIRSF006698">
    <property type="entry name" value="Septin"/>
    <property type="match status" value="1"/>
</dbReference>
<sequence>MEKVQSRPQTSINTDELRRRRESKKEIQFNLLLLGETGIGKTTFLNNLCNQVIENDNDTQVNVNPLSNNIETTTHVIKRTIKLKEKDGAPTICLNVTSFEGLGDCINNSSKVGKVRSMLIYNLNHFFNNEIRIKREINNGSQLDPRVHLCLYFLKGNGKGLKEFDIKVLQSLNGLVNLIPVIGKADLLAEEELYLNKFLILKDIRENDIEIFDFQDDKIEESLFLAENEEESTAQKPFGTKSIAEMVPFSIICSETEKRDDNNELYHTRNYPWGQVIIENKKVSEFIILKSIILGSHLQDFRDSTNNILYEGFRTKKLLNCTEIQDNKRCYGNTDKIETALKISLKQACGENEPKKPYKELVDKNRIIEAYQKIENLEKMTNNSTGNSSPTRVTLSS</sequence>
<dbReference type="InterPro" id="IPR030379">
    <property type="entry name" value="G_SEPTIN_dom"/>
</dbReference>
<dbReference type="SUPFAM" id="SSF52540">
    <property type="entry name" value="P-loop containing nucleoside triphosphate hydrolases"/>
    <property type="match status" value="1"/>
</dbReference>
<evidence type="ECO:0000256" key="1">
    <source>
        <dbReference type="ARBA" id="ARBA00004266"/>
    </source>
</evidence>
<dbReference type="GO" id="GO:0030437">
    <property type="term" value="P:ascospore formation"/>
    <property type="evidence" value="ECO:0007669"/>
    <property type="project" value="EnsemblFungi"/>
</dbReference>
<dbReference type="GO" id="GO:0005876">
    <property type="term" value="C:spindle microtubule"/>
    <property type="evidence" value="ECO:0007669"/>
    <property type="project" value="EnsemblFungi"/>
</dbReference>
<keyword evidence="3 4" id="KW-0342">GTP-binding</keyword>
<dbReference type="InterPro" id="IPR027417">
    <property type="entry name" value="P-loop_NTPase"/>
</dbReference>
<keyword evidence="2 4" id="KW-0547">Nucleotide-binding</keyword>
<dbReference type="PANTHER" id="PTHR18884">
    <property type="entry name" value="SEPTIN"/>
    <property type="match status" value="1"/>
</dbReference>
<comment type="subcellular location">
    <subcellularLocation>
        <location evidence="1">Bud neck</location>
    </subcellularLocation>
</comment>
<evidence type="ECO:0000256" key="3">
    <source>
        <dbReference type="ARBA" id="ARBA00023134"/>
    </source>
</evidence>
<dbReference type="Gene3D" id="3.40.50.300">
    <property type="entry name" value="P-loop containing nucleotide triphosphate hydrolases"/>
    <property type="match status" value="1"/>
</dbReference>
<organism evidence="6 7">
    <name type="scientific">Naumovozyma castellii</name>
    <name type="common">Yeast</name>
    <name type="synonym">Saccharomyces castellii</name>
    <dbReference type="NCBI Taxonomy" id="27288"/>
    <lineage>
        <taxon>Eukaryota</taxon>
        <taxon>Fungi</taxon>
        <taxon>Dikarya</taxon>
        <taxon>Ascomycota</taxon>
        <taxon>Saccharomycotina</taxon>
        <taxon>Saccharomycetes</taxon>
        <taxon>Saccharomycetales</taxon>
        <taxon>Saccharomycetaceae</taxon>
        <taxon>Naumovozyma</taxon>
    </lineage>
</organism>
<dbReference type="GO" id="GO:0005628">
    <property type="term" value="C:prospore membrane"/>
    <property type="evidence" value="ECO:0007669"/>
    <property type="project" value="EnsemblFungi"/>
</dbReference>
<gene>
    <name evidence="6" type="primary">NCAS0B02820</name>
    <name evidence="6" type="ordered locus">NCAS_0B02820</name>
</gene>
<dbReference type="OrthoDB" id="416553at2759"/>
<dbReference type="GO" id="GO:0031105">
    <property type="term" value="C:septin complex"/>
    <property type="evidence" value="ECO:0007669"/>
    <property type="project" value="EnsemblFungi"/>
</dbReference>
<evidence type="ECO:0000313" key="6">
    <source>
        <dbReference type="EMBL" id="CCC68366.1"/>
    </source>
</evidence>
<dbReference type="GO" id="GO:0005619">
    <property type="term" value="C:ascospore wall"/>
    <property type="evidence" value="ECO:0007669"/>
    <property type="project" value="EnsemblFungi"/>
</dbReference>
<dbReference type="eggNOG" id="KOG2655">
    <property type="taxonomic scope" value="Eukaryota"/>
</dbReference>
<dbReference type="GO" id="GO:0005935">
    <property type="term" value="C:cellular bud neck"/>
    <property type="evidence" value="ECO:0007669"/>
    <property type="project" value="UniProtKB-SubCell"/>
</dbReference>
<protein>
    <recommendedName>
        <fullName evidence="5">Septin-type G domain-containing protein</fullName>
    </recommendedName>
</protein>
<dbReference type="GO" id="GO:0005525">
    <property type="term" value="F:GTP binding"/>
    <property type="evidence" value="ECO:0007669"/>
    <property type="project" value="UniProtKB-KW"/>
</dbReference>
<dbReference type="RefSeq" id="XP_003674740.1">
    <property type="nucleotide sequence ID" value="XM_003674692.1"/>
</dbReference>
<dbReference type="EMBL" id="HE576753">
    <property type="protein sequence ID" value="CCC68366.1"/>
    <property type="molecule type" value="Genomic_DNA"/>
</dbReference>
<dbReference type="InterPro" id="IPR016491">
    <property type="entry name" value="Septin"/>
</dbReference>
<reference evidence="6 7" key="1">
    <citation type="journal article" date="2011" name="Proc. Natl. Acad. Sci. U.S.A.">
        <title>Evolutionary erosion of yeast sex chromosomes by mating-type switching accidents.</title>
        <authorList>
            <person name="Gordon J.L."/>
            <person name="Armisen D."/>
            <person name="Proux-Wera E."/>
            <person name="Oheigeartaigh S.S."/>
            <person name="Byrne K.P."/>
            <person name="Wolfe K.H."/>
        </authorList>
    </citation>
    <scope>NUCLEOTIDE SEQUENCE [LARGE SCALE GENOMIC DNA]</scope>
    <source>
        <strain evidence="7">ATCC 76901 / BCRC 22586 / CBS 4309 / NBRC 1992 / NRRL Y-12630</strain>
    </source>
</reference>
<proteinExistence type="inferred from homology"/>
<dbReference type="OMA" id="KRGIQFC"/>
<evidence type="ECO:0000313" key="7">
    <source>
        <dbReference type="Proteomes" id="UP000001640"/>
    </source>
</evidence>
<dbReference type="InParanoid" id="G0VBP0"/>
<comment type="similarity">
    <text evidence="4">Belongs to the TRAFAC class TrmE-Era-EngA-EngB-Septin-like GTPase superfamily. Septin GTPase family.</text>
</comment>
<evidence type="ECO:0000256" key="2">
    <source>
        <dbReference type="ARBA" id="ARBA00022741"/>
    </source>
</evidence>
<dbReference type="FunCoup" id="G0VBP0">
    <property type="interactions" value="28"/>
</dbReference>
<feature type="domain" description="Septin-type G" evidence="5">
    <location>
        <begin position="25"/>
        <end position="320"/>
    </location>
</feature>
<evidence type="ECO:0000256" key="4">
    <source>
        <dbReference type="RuleBase" id="RU004560"/>
    </source>
</evidence>
<dbReference type="GeneID" id="96901926"/>
<dbReference type="Proteomes" id="UP000001640">
    <property type="component" value="Chromosome 2"/>
</dbReference>
<dbReference type="PROSITE" id="PS51719">
    <property type="entry name" value="G_SEPTIN"/>
    <property type="match status" value="1"/>
</dbReference>
<name>G0VBP0_NAUCA</name>
<accession>G0VBP0</accession>
<evidence type="ECO:0000259" key="5">
    <source>
        <dbReference type="PROSITE" id="PS51719"/>
    </source>
</evidence>
<dbReference type="GO" id="GO:0072687">
    <property type="term" value="C:meiotic spindle"/>
    <property type="evidence" value="ECO:0007669"/>
    <property type="project" value="EnsemblFungi"/>
</dbReference>
<dbReference type="HOGENOM" id="CLU_017718_7_4_1"/>
<dbReference type="STRING" id="1064592.G0VBP0"/>
<dbReference type="AlphaFoldDB" id="G0VBP0"/>
<reference key="2">
    <citation type="submission" date="2011-08" db="EMBL/GenBank/DDBJ databases">
        <title>Genome sequence of Naumovozyma castellii.</title>
        <authorList>
            <person name="Gordon J.L."/>
            <person name="Armisen D."/>
            <person name="Proux-Wera E."/>
            <person name="OhEigeartaigh S.S."/>
            <person name="Byrne K.P."/>
            <person name="Wolfe K.H."/>
        </authorList>
    </citation>
    <scope>NUCLEOTIDE SEQUENCE</scope>
    <source>
        <strain>Type strain:CBS 4309</strain>
    </source>
</reference>